<dbReference type="PANTHER" id="PTHR31569:SF4">
    <property type="entry name" value="SWIM-TYPE DOMAIN-CONTAINING PROTEIN"/>
    <property type="match status" value="1"/>
</dbReference>
<accession>A0A9P6KDX9</accession>
<name>A0A9P6KDX9_9FUNG</name>
<gene>
    <name evidence="1" type="ORF">BGW38_001750</name>
</gene>
<protein>
    <recommendedName>
        <fullName evidence="3">MULE transposase domain-containing protein</fullName>
    </recommendedName>
</protein>
<dbReference type="InterPro" id="IPR052579">
    <property type="entry name" value="Zinc_finger_SWIM"/>
</dbReference>
<evidence type="ECO:0008006" key="3">
    <source>
        <dbReference type="Google" id="ProtNLM"/>
    </source>
</evidence>
<proteinExistence type="predicted"/>
<sequence>MIELVGTGCKAHVRIQKPIGKDCVAVEYYWKHNHGTSMSDRARLPLGANESNINKGLDWKGIQKRLIPSEDSLCSDVHGVFYRRQMREAARDKDIFQSIHLWIKDIKMRGGEGMFQFETKDKERSHKNSSWSSHKVVRPLMPNVKKIRDVSALFTILVKDVVLQKGIPIAYLICSSESTFLLKKWLSWLKDTCRFRVSKFMMDCSPIETEAVQAIFPQAVIYYCLFHVAQIWERRMRKDCNKEHWYQMGLALKAIRGARSNEELDGLWQKFKVAFPGTERFCAFLERNWLARTKREKWVLFVRENYQHVDTNNLLEFWFHTLNSNYLDGRCGHRVDVVMFMLQGEIERDFKTQLVKVDHGVQPVKQSEYD</sequence>
<dbReference type="EMBL" id="JAABOA010001570">
    <property type="protein sequence ID" value="KAF9581288.1"/>
    <property type="molecule type" value="Genomic_DNA"/>
</dbReference>
<dbReference type="PANTHER" id="PTHR31569">
    <property type="entry name" value="SWIM-TYPE DOMAIN-CONTAINING PROTEIN"/>
    <property type="match status" value="1"/>
</dbReference>
<keyword evidence="2" id="KW-1185">Reference proteome</keyword>
<dbReference type="OrthoDB" id="2399838at2759"/>
<reference evidence="1" key="1">
    <citation type="journal article" date="2020" name="Fungal Divers.">
        <title>Resolving the Mortierellaceae phylogeny through synthesis of multi-gene phylogenetics and phylogenomics.</title>
        <authorList>
            <person name="Vandepol N."/>
            <person name="Liber J."/>
            <person name="Desiro A."/>
            <person name="Na H."/>
            <person name="Kennedy M."/>
            <person name="Barry K."/>
            <person name="Grigoriev I.V."/>
            <person name="Miller A.N."/>
            <person name="O'Donnell K."/>
            <person name="Stajich J.E."/>
            <person name="Bonito G."/>
        </authorList>
    </citation>
    <scope>NUCLEOTIDE SEQUENCE</scope>
    <source>
        <strain evidence="1">KOD1015</strain>
    </source>
</reference>
<evidence type="ECO:0000313" key="2">
    <source>
        <dbReference type="Proteomes" id="UP000780801"/>
    </source>
</evidence>
<dbReference type="AlphaFoldDB" id="A0A9P6KDX9"/>
<organism evidence="1 2">
    <name type="scientific">Lunasporangiospora selenospora</name>
    <dbReference type="NCBI Taxonomy" id="979761"/>
    <lineage>
        <taxon>Eukaryota</taxon>
        <taxon>Fungi</taxon>
        <taxon>Fungi incertae sedis</taxon>
        <taxon>Mucoromycota</taxon>
        <taxon>Mortierellomycotina</taxon>
        <taxon>Mortierellomycetes</taxon>
        <taxon>Mortierellales</taxon>
        <taxon>Mortierellaceae</taxon>
        <taxon>Lunasporangiospora</taxon>
    </lineage>
</organism>
<comment type="caution">
    <text evidence="1">The sequence shown here is derived from an EMBL/GenBank/DDBJ whole genome shotgun (WGS) entry which is preliminary data.</text>
</comment>
<dbReference type="Proteomes" id="UP000780801">
    <property type="component" value="Unassembled WGS sequence"/>
</dbReference>
<evidence type="ECO:0000313" key="1">
    <source>
        <dbReference type="EMBL" id="KAF9581288.1"/>
    </source>
</evidence>